<evidence type="ECO:0000313" key="2">
    <source>
        <dbReference type="EMBL" id="QLG50251.1"/>
    </source>
</evidence>
<feature type="compositionally biased region" description="Basic and acidic residues" evidence="1">
    <location>
        <begin position="1"/>
        <end position="12"/>
    </location>
</feature>
<dbReference type="GeneID" id="56034837"/>
<proteinExistence type="predicted"/>
<feature type="region of interest" description="Disordered" evidence="1">
    <location>
        <begin position="1"/>
        <end position="60"/>
    </location>
</feature>
<evidence type="ECO:0000313" key="3">
    <source>
        <dbReference type="Proteomes" id="UP000509241"/>
    </source>
</evidence>
<organism evidence="2 3">
    <name type="scientific">Natrinema halophilum</name>
    <dbReference type="NCBI Taxonomy" id="1699371"/>
    <lineage>
        <taxon>Archaea</taxon>
        <taxon>Methanobacteriati</taxon>
        <taxon>Methanobacteriota</taxon>
        <taxon>Stenosarchaea group</taxon>
        <taxon>Halobacteria</taxon>
        <taxon>Halobacteriales</taxon>
        <taxon>Natrialbaceae</taxon>
        <taxon>Natrinema</taxon>
    </lineage>
</organism>
<dbReference type="AlphaFoldDB" id="A0A7D5H405"/>
<evidence type="ECO:0000256" key="1">
    <source>
        <dbReference type="SAM" id="MobiDB-lite"/>
    </source>
</evidence>
<dbReference type="KEGG" id="haly:HYG82_16060"/>
<dbReference type="EMBL" id="CP058601">
    <property type="protein sequence ID" value="QLG50251.1"/>
    <property type="molecule type" value="Genomic_DNA"/>
</dbReference>
<sequence length="114" mass="12842">MQPERSNPEDARFPTNSRIAARSRVRDDSPDHQPSPTSSRPDEVLADGGREPGSIESRLEEIDKQAEIVLETVDERDLEATARRAVESYLETIRFEIAAVDHLLERDVPSDDDT</sequence>
<protein>
    <submittedName>
        <fullName evidence="2">Uncharacterized protein</fullName>
    </submittedName>
</protein>
<name>A0A7D5H405_9EURY</name>
<gene>
    <name evidence="2" type="ORF">HYG82_16060</name>
</gene>
<dbReference type="Proteomes" id="UP000509241">
    <property type="component" value="Chromosome"/>
</dbReference>
<keyword evidence="3" id="KW-1185">Reference proteome</keyword>
<accession>A0A7D5H405</accession>
<dbReference type="RefSeq" id="WP_179262578.1">
    <property type="nucleotide sequence ID" value="NZ_CP058601.1"/>
</dbReference>
<reference evidence="2 3" key="1">
    <citation type="submission" date="2020-07" db="EMBL/GenBank/DDBJ databases">
        <authorList>
            <person name="Cui H."/>
        </authorList>
    </citation>
    <scope>NUCLEOTIDE SEQUENCE [LARGE SCALE GENOMIC DNA]</scope>
    <source>
        <strain evidence="2 3">YPL8</strain>
    </source>
</reference>